<organism evidence="1 2">
    <name type="scientific">Peronosclerospora sorghi</name>
    <dbReference type="NCBI Taxonomy" id="230839"/>
    <lineage>
        <taxon>Eukaryota</taxon>
        <taxon>Sar</taxon>
        <taxon>Stramenopiles</taxon>
        <taxon>Oomycota</taxon>
        <taxon>Peronosporomycetes</taxon>
        <taxon>Peronosporales</taxon>
        <taxon>Peronosporaceae</taxon>
        <taxon>Peronosclerospora</taxon>
    </lineage>
</organism>
<keyword evidence="2" id="KW-1185">Reference proteome</keyword>
<protein>
    <submittedName>
        <fullName evidence="1">Uncharacterized protein</fullName>
    </submittedName>
</protein>
<dbReference type="Proteomes" id="UP001163321">
    <property type="component" value="Chromosome 1"/>
</dbReference>
<proteinExistence type="predicted"/>
<reference evidence="1 2" key="1">
    <citation type="journal article" date="2022" name="bioRxiv">
        <title>The genome of the oomycete Peronosclerospora sorghi, a cosmopolitan pathogen of maize and sorghum, is inflated with dispersed pseudogenes.</title>
        <authorList>
            <person name="Fletcher K."/>
            <person name="Martin F."/>
            <person name="Isakeit T."/>
            <person name="Cavanaugh K."/>
            <person name="Magill C."/>
            <person name="Michelmore R."/>
        </authorList>
    </citation>
    <scope>NUCLEOTIDE SEQUENCE [LARGE SCALE GENOMIC DNA]</scope>
    <source>
        <strain evidence="1">P6</strain>
    </source>
</reference>
<comment type="caution">
    <text evidence="1">The sequence shown here is derived from an EMBL/GenBank/DDBJ whole genome shotgun (WGS) entry which is preliminary data.</text>
</comment>
<gene>
    <name evidence="1" type="ORF">PsorP6_001186</name>
</gene>
<evidence type="ECO:0000313" key="1">
    <source>
        <dbReference type="EMBL" id="KAI9921580.1"/>
    </source>
</evidence>
<evidence type="ECO:0000313" key="2">
    <source>
        <dbReference type="Proteomes" id="UP001163321"/>
    </source>
</evidence>
<dbReference type="EMBL" id="CM047580">
    <property type="protein sequence ID" value="KAI9921580.1"/>
    <property type="molecule type" value="Genomic_DNA"/>
</dbReference>
<name>A0ACC0WRQ0_9STRA</name>
<sequence length="720" mass="80895">MAHIETKDPFGFVGSHVIRRQPRKKSGDEHGWLTRYDEALDCYTLFVPGKGEPRKLARGEVMKFLSAPNIELHNDDHDEFPPPIKDTITSRYLGAILRRPREGSGSDTMTDVDDDVRGFVKCYLPFGDRYLVEYEDGTEDEISESAVIEGVLALLKSLFFSPKRKKLRHESIRTKKHTRGFIDELNDEPTRQKRRRLGDMITQEIPVGSVEVVEDAAGDNLELITEVKMEMEAAPSILDMMSSSTSEATRQNALERASHPVDELKEGKEVDSSARRQEVTKSMRETVKDTKQLEKTVAYYVVNTKPHVAVEPLPRRAMAFELLRASLLNLLDHREAISVRTAMQYDLLQNPDVRDRDAVIRFVNADGLTVLNRLLNSLANDNWDDENEEKDGEHSSRDRMKLDNELLHVLKIVAMLPTPSRDQVIASTVGKTINYLCKTGGPPGRQNALPKCITALAKWIKTSWIKNIPSAPKPKAISHNSSTQPPHRLQQQARRGGRGGSSGRPSLQLNRRQLPPPQRPFPISKTQEEHQGLRNNLALSGLARPNQVAEVQSKGPSALPHLPVSRRVHGGLKPDWMRQKENLSRSRFCLDDTATMDKKIGLVSSAPVVTSPPSAVPPQDHNPDQHEGAGGPDGVFGRPQKLRFGKRWSTREFGIQDPPDTLRQSSIRSSYATPSYGHSRYPNQHSVHMPPVPPPTRRPRSILRRVSRYNDEPALDGPDM</sequence>
<accession>A0ACC0WRQ0</accession>